<dbReference type="Proteomes" id="UP000603453">
    <property type="component" value="Unassembled WGS sequence"/>
</dbReference>
<evidence type="ECO:0000256" key="2">
    <source>
        <dbReference type="ARBA" id="ARBA00022448"/>
    </source>
</evidence>
<feature type="transmembrane region" description="Helical" evidence="11">
    <location>
        <begin position="326"/>
        <end position="348"/>
    </location>
</feature>
<keyword evidence="3 8" id="KW-0812">Transmembrane</keyword>
<evidence type="ECO:0000256" key="3">
    <source>
        <dbReference type="ARBA" id="ARBA00022692"/>
    </source>
</evidence>
<keyword evidence="13" id="KW-1185">Reference proteome</keyword>
<evidence type="ECO:0000256" key="1">
    <source>
        <dbReference type="ARBA" id="ARBA00004225"/>
    </source>
</evidence>
<comment type="similarity">
    <text evidence="9">Belongs to the mitochondrial carrier (TC 2.A.29) family.</text>
</comment>
<evidence type="ECO:0000256" key="5">
    <source>
        <dbReference type="ARBA" id="ARBA00022989"/>
    </source>
</evidence>
<keyword evidence="2 9" id="KW-0813">Transport</keyword>
<evidence type="ECO:0000256" key="6">
    <source>
        <dbReference type="ARBA" id="ARBA00023128"/>
    </source>
</evidence>
<dbReference type="PROSITE" id="PS50920">
    <property type="entry name" value="SOLCAR"/>
    <property type="match status" value="3"/>
</dbReference>
<evidence type="ECO:0000256" key="10">
    <source>
        <dbReference type="SAM" id="MobiDB-lite"/>
    </source>
</evidence>
<feature type="compositionally biased region" description="Polar residues" evidence="10">
    <location>
        <begin position="1"/>
        <end position="16"/>
    </location>
</feature>
<keyword evidence="5 11" id="KW-1133">Transmembrane helix</keyword>
<evidence type="ECO:0000256" key="11">
    <source>
        <dbReference type="SAM" id="Phobius"/>
    </source>
</evidence>
<feature type="region of interest" description="Disordered" evidence="10">
    <location>
        <begin position="1"/>
        <end position="23"/>
    </location>
</feature>
<protein>
    <recommendedName>
        <fullName evidence="14">Mitochondrial carrier protein</fullName>
    </recommendedName>
</protein>
<dbReference type="Pfam" id="PF00153">
    <property type="entry name" value="Mito_carr"/>
    <property type="match status" value="3"/>
</dbReference>
<dbReference type="GO" id="GO:0031966">
    <property type="term" value="C:mitochondrial membrane"/>
    <property type="evidence" value="ECO:0007669"/>
    <property type="project" value="UniProtKB-SubCell"/>
</dbReference>
<dbReference type="GO" id="GO:0055085">
    <property type="term" value="P:transmembrane transport"/>
    <property type="evidence" value="ECO:0007669"/>
    <property type="project" value="InterPro"/>
</dbReference>
<keyword evidence="4" id="KW-0677">Repeat</keyword>
<evidence type="ECO:0000256" key="8">
    <source>
        <dbReference type="PROSITE-ProRule" id="PRU00282"/>
    </source>
</evidence>
<feature type="repeat" description="Solcar" evidence="8">
    <location>
        <begin position="137"/>
        <end position="229"/>
    </location>
</feature>
<evidence type="ECO:0000256" key="4">
    <source>
        <dbReference type="ARBA" id="ARBA00022737"/>
    </source>
</evidence>
<evidence type="ECO:0000256" key="9">
    <source>
        <dbReference type="RuleBase" id="RU000488"/>
    </source>
</evidence>
<dbReference type="AlphaFoldDB" id="A0A8H7RP09"/>
<organism evidence="12 13">
    <name type="scientific">Mucor saturninus</name>
    <dbReference type="NCBI Taxonomy" id="64648"/>
    <lineage>
        <taxon>Eukaryota</taxon>
        <taxon>Fungi</taxon>
        <taxon>Fungi incertae sedis</taxon>
        <taxon>Mucoromycota</taxon>
        <taxon>Mucoromycotina</taxon>
        <taxon>Mucoromycetes</taxon>
        <taxon>Mucorales</taxon>
        <taxon>Mucorineae</taxon>
        <taxon>Mucoraceae</taxon>
        <taxon>Mucor</taxon>
    </lineage>
</organism>
<name>A0A8H7RP09_9FUNG</name>
<evidence type="ECO:0008006" key="14">
    <source>
        <dbReference type="Google" id="ProtNLM"/>
    </source>
</evidence>
<feature type="transmembrane region" description="Helical" evidence="11">
    <location>
        <begin position="204"/>
        <end position="223"/>
    </location>
</feature>
<evidence type="ECO:0000313" key="13">
    <source>
        <dbReference type="Proteomes" id="UP000603453"/>
    </source>
</evidence>
<feature type="repeat" description="Solcar" evidence="8">
    <location>
        <begin position="270"/>
        <end position="354"/>
    </location>
</feature>
<dbReference type="SUPFAM" id="SSF103506">
    <property type="entry name" value="Mitochondrial carrier"/>
    <property type="match status" value="1"/>
</dbReference>
<dbReference type="PANTHER" id="PTHR24089">
    <property type="entry name" value="SOLUTE CARRIER FAMILY 25"/>
    <property type="match status" value="1"/>
</dbReference>
<dbReference type="InterPro" id="IPR023395">
    <property type="entry name" value="MCP_dom_sf"/>
</dbReference>
<dbReference type="OrthoDB" id="270584at2759"/>
<dbReference type="InterPro" id="IPR018108">
    <property type="entry name" value="MCP_transmembrane"/>
</dbReference>
<keyword evidence="7 8" id="KW-0472">Membrane</keyword>
<dbReference type="PRINTS" id="PR00926">
    <property type="entry name" value="MITOCARRIER"/>
</dbReference>
<sequence>MQTTATPLQQGSSPASRTLPKEQLKRHEQSLDYMLRSGVAGGIAGDANAKKKGKTVIAPLDRVKILFQARNPIFDKYSGRFTGVFEAGRDIFKREGAMGLFQGHSVTLIRIFPYAAIKFVALEQIRAILMPTKETRDSSTRQFIAGSLAGVTSVMFTYPLDLVRVRMAYEVREAGKKRAGLREVCKIIYHEPAQQIHLLNFYRGFLPTMVGMTPYAGVSFWFYHIITRFARQHPLVTPYTRSPIQFDEFADDLTFNQKKALEKPPLKTWAELLCGGLAGLVAQTSSYPLEIIRRRMQVGGLLEPNKFITFKETILDIYRVKGFKGFYVGLTIGYIKVIPMVAISFLTYERMKQVLEID</sequence>
<evidence type="ECO:0000313" key="12">
    <source>
        <dbReference type="EMBL" id="KAG2213163.1"/>
    </source>
</evidence>
<feature type="repeat" description="Solcar" evidence="8">
    <location>
        <begin position="32"/>
        <end position="128"/>
    </location>
</feature>
<dbReference type="Gene3D" id="1.50.40.10">
    <property type="entry name" value="Mitochondrial carrier domain"/>
    <property type="match status" value="1"/>
</dbReference>
<evidence type="ECO:0000256" key="7">
    <source>
        <dbReference type="ARBA" id="ARBA00023136"/>
    </source>
</evidence>
<keyword evidence="6" id="KW-0496">Mitochondrion</keyword>
<comment type="caution">
    <text evidence="12">The sequence shown here is derived from an EMBL/GenBank/DDBJ whole genome shotgun (WGS) entry which is preliminary data.</text>
</comment>
<proteinExistence type="inferred from homology"/>
<comment type="subcellular location">
    <subcellularLocation>
        <location evidence="1">Mitochondrion membrane</location>
        <topology evidence="1">Multi-pass membrane protein</topology>
    </subcellularLocation>
</comment>
<dbReference type="EMBL" id="JAEPRD010000004">
    <property type="protein sequence ID" value="KAG2213163.1"/>
    <property type="molecule type" value="Genomic_DNA"/>
</dbReference>
<feature type="transmembrane region" description="Helical" evidence="11">
    <location>
        <begin position="143"/>
        <end position="160"/>
    </location>
</feature>
<dbReference type="InterPro" id="IPR002067">
    <property type="entry name" value="MCP"/>
</dbReference>
<gene>
    <name evidence="12" type="ORF">INT47_011312</name>
</gene>
<reference evidence="12" key="1">
    <citation type="submission" date="2020-12" db="EMBL/GenBank/DDBJ databases">
        <title>Metabolic potential, ecology and presence of endohyphal bacteria is reflected in genomic diversity of Mucoromycotina.</title>
        <authorList>
            <person name="Muszewska A."/>
            <person name="Okrasinska A."/>
            <person name="Steczkiewicz K."/>
            <person name="Drgas O."/>
            <person name="Orlowska M."/>
            <person name="Perlinska-Lenart U."/>
            <person name="Aleksandrzak-Piekarczyk T."/>
            <person name="Szatraj K."/>
            <person name="Zielenkiewicz U."/>
            <person name="Pilsyk S."/>
            <person name="Malc E."/>
            <person name="Mieczkowski P."/>
            <person name="Kruszewska J.S."/>
            <person name="Biernat P."/>
            <person name="Pawlowska J."/>
        </authorList>
    </citation>
    <scope>NUCLEOTIDE SEQUENCE</scope>
    <source>
        <strain evidence="12">WA0000017839</strain>
    </source>
</reference>
<accession>A0A8H7RP09</accession>